<dbReference type="GO" id="GO:0008234">
    <property type="term" value="F:cysteine-type peptidase activity"/>
    <property type="evidence" value="ECO:0007669"/>
    <property type="project" value="InterPro"/>
</dbReference>
<dbReference type="PANTHER" id="PTHR48449:SF1">
    <property type="entry name" value="DUF1985 DOMAIN-CONTAINING PROTEIN"/>
    <property type="match status" value="1"/>
</dbReference>
<keyword evidence="6" id="KW-1185">Reference proteome</keyword>
<name>A0A8S0PGC8_OLEEU</name>
<keyword evidence="3" id="KW-0378">Hydrolase</keyword>
<gene>
    <name evidence="5" type="ORF">OLEA9_A101769</name>
</gene>
<feature type="domain" description="Ubiquitin-like protease family profile" evidence="4">
    <location>
        <begin position="413"/>
        <end position="504"/>
    </location>
</feature>
<dbReference type="Gene3D" id="3.40.395.10">
    <property type="entry name" value="Adenoviral Proteinase, Chain A"/>
    <property type="match status" value="1"/>
</dbReference>
<protein>
    <submittedName>
        <fullName evidence="5">Ulp1 protease family, C-terminal catalytic domain containing</fullName>
    </submittedName>
</protein>
<evidence type="ECO:0000256" key="3">
    <source>
        <dbReference type="ARBA" id="ARBA00022801"/>
    </source>
</evidence>
<sequence length="523" mass="60171">MEKKFLEYRLNGFLVSFQVWIYETIPAIARKNYCMKHESKSPRMLSWSSNQHVTSVGLRKTIFDLIKLDVNQIVPLEAEKGEEYVVGLFVESLGGDQDDDNFEHPIVGLKKFIDEGKTKSVDRTGRSTEKKNKGKINEQVQQSNEKVLRRLSEVELKFVQSNDVILKRISDLERRMQSNPIENRLKDVEERIKTNEEVMEHLKILECRVEKMLAVNEGQMKEGVESLPNETDQMLAGNKEEMKDGVESLPDETDQVYNDFPSFSLSIEFELSCGEKDVEVPVRKSDKMLYHHVMKAELIFLEEVELKDDVWEKVVEVTAAIEAETEIEEGNARIIDIDDETPDMHLKKQKKPGVLLQSPWVNEFDSTSGTKKRVVKGTFAFPVGVGPPMAHDIDAFELWFNKGLVVRKALVLEAIKPFSDIIPHLLFHTDFFEGKGISEEEALKPLVVKMIPKLSQQNNGGDCGIFVIKYAQYFINGMLNEMPKSFNVPYLRRNLTAQLYAYGKKKQEEEYDTDNEWVSKEME</sequence>
<evidence type="ECO:0000313" key="6">
    <source>
        <dbReference type="Proteomes" id="UP000594638"/>
    </source>
</evidence>
<proteinExistence type="inferred from homology"/>
<keyword evidence="2 5" id="KW-0645">Protease</keyword>
<organism evidence="5 6">
    <name type="scientific">Olea europaea subsp. europaea</name>
    <dbReference type="NCBI Taxonomy" id="158383"/>
    <lineage>
        <taxon>Eukaryota</taxon>
        <taxon>Viridiplantae</taxon>
        <taxon>Streptophyta</taxon>
        <taxon>Embryophyta</taxon>
        <taxon>Tracheophyta</taxon>
        <taxon>Spermatophyta</taxon>
        <taxon>Magnoliopsida</taxon>
        <taxon>eudicotyledons</taxon>
        <taxon>Gunneridae</taxon>
        <taxon>Pentapetalae</taxon>
        <taxon>asterids</taxon>
        <taxon>lamiids</taxon>
        <taxon>Lamiales</taxon>
        <taxon>Oleaceae</taxon>
        <taxon>Oleeae</taxon>
        <taxon>Olea</taxon>
    </lineage>
</organism>
<dbReference type="PANTHER" id="PTHR48449">
    <property type="entry name" value="DUF1985 DOMAIN-CONTAINING PROTEIN"/>
    <property type="match status" value="1"/>
</dbReference>
<evidence type="ECO:0000313" key="5">
    <source>
        <dbReference type="EMBL" id="CAA2950919.1"/>
    </source>
</evidence>
<dbReference type="EMBL" id="CACTIH010000077">
    <property type="protein sequence ID" value="CAA2950919.1"/>
    <property type="molecule type" value="Genomic_DNA"/>
</dbReference>
<dbReference type="Proteomes" id="UP000594638">
    <property type="component" value="Unassembled WGS sequence"/>
</dbReference>
<dbReference type="AlphaFoldDB" id="A0A8S0PGC8"/>
<comment type="similarity">
    <text evidence="1">Belongs to the peptidase C48 family.</text>
</comment>
<dbReference type="OrthoDB" id="1291327at2759"/>
<evidence type="ECO:0000256" key="1">
    <source>
        <dbReference type="ARBA" id="ARBA00005234"/>
    </source>
</evidence>
<dbReference type="InterPro" id="IPR038765">
    <property type="entry name" value="Papain-like_cys_pep_sf"/>
</dbReference>
<evidence type="ECO:0000259" key="4">
    <source>
        <dbReference type="Pfam" id="PF02902"/>
    </source>
</evidence>
<dbReference type="GO" id="GO:0006508">
    <property type="term" value="P:proteolysis"/>
    <property type="evidence" value="ECO:0007669"/>
    <property type="project" value="UniProtKB-KW"/>
</dbReference>
<dbReference type="Pfam" id="PF02902">
    <property type="entry name" value="Peptidase_C48"/>
    <property type="match status" value="1"/>
</dbReference>
<dbReference type="SUPFAM" id="SSF54001">
    <property type="entry name" value="Cysteine proteinases"/>
    <property type="match status" value="1"/>
</dbReference>
<dbReference type="Gramene" id="OE9A101769T1">
    <property type="protein sequence ID" value="OE9A101769C1"/>
    <property type="gene ID" value="OE9A101769"/>
</dbReference>
<accession>A0A8S0PGC8</accession>
<evidence type="ECO:0000256" key="2">
    <source>
        <dbReference type="ARBA" id="ARBA00022670"/>
    </source>
</evidence>
<reference evidence="5 6" key="1">
    <citation type="submission" date="2019-12" db="EMBL/GenBank/DDBJ databases">
        <authorList>
            <person name="Alioto T."/>
            <person name="Alioto T."/>
            <person name="Gomez Garrido J."/>
        </authorList>
    </citation>
    <scope>NUCLEOTIDE SEQUENCE [LARGE SCALE GENOMIC DNA]</scope>
</reference>
<comment type="caution">
    <text evidence="5">The sequence shown here is derived from an EMBL/GenBank/DDBJ whole genome shotgun (WGS) entry which is preliminary data.</text>
</comment>
<dbReference type="InterPro" id="IPR003653">
    <property type="entry name" value="Peptidase_C48_C"/>
</dbReference>